<feature type="non-terminal residue" evidence="1">
    <location>
        <position position="379"/>
    </location>
</feature>
<organism evidence="1">
    <name type="scientific">marine sediment metagenome</name>
    <dbReference type="NCBI Taxonomy" id="412755"/>
    <lineage>
        <taxon>unclassified sequences</taxon>
        <taxon>metagenomes</taxon>
        <taxon>ecological metagenomes</taxon>
    </lineage>
</organism>
<proteinExistence type="predicted"/>
<gene>
    <name evidence="1" type="ORF">S03H2_15989</name>
</gene>
<name>X1EXR3_9ZZZZ</name>
<protein>
    <submittedName>
        <fullName evidence="1">Uncharacterized protein</fullName>
    </submittedName>
</protein>
<accession>X1EXR3</accession>
<dbReference type="EMBL" id="BARU01008144">
    <property type="protein sequence ID" value="GAH37372.1"/>
    <property type="molecule type" value="Genomic_DNA"/>
</dbReference>
<feature type="non-terminal residue" evidence="1">
    <location>
        <position position="1"/>
    </location>
</feature>
<dbReference type="AlphaFoldDB" id="X1EXR3"/>
<comment type="caution">
    <text evidence="1">The sequence shown here is derived from an EMBL/GenBank/DDBJ whole genome shotgun (WGS) entry which is preliminary data.</text>
</comment>
<evidence type="ECO:0000313" key="1">
    <source>
        <dbReference type="EMBL" id="GAH37372.1"/>
    </source>
</evidence>
<sequence length="379" mass="42489">HESIELREDTINKGSEIVEKLLGSRLPFQNSQAWKHLGWESITNFYFEKIDEKEDYFHATYKTEISSKGKIKNFKEARKSSLEARLGIFAGNLPLPYIPLLVDKKLDPDQKNDFMEKNKIDFLPSEKNLISPQISFAEGDLIPKDANSQVQKALKIKFFHPQNLSNLRLRAILGLEETNEPVPDGVYLIKDDMGLGGIYVQGDLEEMVTAIEENFQVVSFLTEQGCWILKFSPQKSKTIFSTPEEVLYYDLIPLGIIIVNGKINSLGGGVMDPSGQAILVTEEEIPSILKGASLTIISSDKITLSSHLIHQGVKWIDKVPYVKDRNSQLIIFATGKDFLENTAREGKIIIDKDSPQEIKIQASLTATDKGFSVEGKGKT</sequence>
<reference evidence="1" key="1">
    <citation type="journal article" date="2014" name="Front. Microbiol.">
        <title>High frequency of phylogenetically diverse reductive dehalogenase-homologous genes in deep subseafloor sedimentary metagenomes.</title>
        <authorList>
            <person name="Kawai M."/>
            <person name="Futagami T."/>
            <person name="Toyoda A."/>
            <person name="Takaki Y."/>
            <person name="Nishi S."/>
            <person name="Hori S."/>
            <person name="Arai W."/>
            <person name="Tsubouchi T."/>
            <person name="Morono Y."/>
            <person name="Uchiyama I."/>
            <person name="Ito T."/>
            <person name="Fujiyama A."/>
            <person name="Inagaki F."/>
            <person name="Takami H."/>
        </authorList>
    </citation>
    <scope>NUCLEOTIDE SEQUENCE</scope>
    <source>
        <strain evidence="1">Expedition CK06-06</strain>
    </source>
</reference>